<dbReference type="Gene3D" id="3.40.50.150">
    <property type="entry name" value="Vaccinia Virus protein VP39"/>
    <property type="match status" value="1"/>
</dbReference>
<reference evidence="2 3" key="1">
    <citation type="submission" date="2019-06" db="EMBL/GenBank/DDBJ databases">
        <title>Aeromicrobium sp. nov., isolated from a maize field.</title>
        <authorList>
            <person name="Lin S.-Y."/>
            <person name="Tsai C.-F."/>
            <person name="Young C.-C."/>
        </authorList>
    </citation>
    <scope>NUCLEOTIDE SEQUENCE [LARGE SCALE GENOMIC DNA]</scope>
    <source>
        <strain evidence="2 3">CC-CFT486</strain>
    </source>
</reference>
<sequence length="289" mass="30819">MMSTTPTFDPVAFKSTTRAQWEEAAEAWHRWNPAIERWLGAATETMLDDCHLEPGTRVIDVAAGAGGQTLVAARRVGPTGHVLATDISPAILEFAHSVATEAGLTNVTTREADGEDLSGIPDASFDAAISRVGLIYFPNQQQALSEICRVVRPGGRVSSIVYSTPDLNTFFSLPVGIIRRIAELPAPGPGMPGPFSLSGDGVAEAAFTQAGLVDVTVTAVPSPVRMESAAECVRFEYESFGALHQMLSGVGQDQRDAAWREIEETLAQFEDENGFVGPCEMLVVSGTRP</sequence>
<dbReference type="PANTHER" id="PTHR43591">
    <property type="entry name" value="METHYLTRANSFERASE"/>
    <property type="match status" value="1"/>
</dbReference>
<protein>
    <submittedName>
        <fullName evidence="2">Class I SAM-dependent methyltransferase</fullName>
    </submittedName>
</protein>
<keyword evidence="3" id="KW-1185">Reference proteome</keyword>
<organism evidence="2 3">
    <name type="scientific">Aeromicrobium terrae</name>
    <dbReference type="NCBI Taxonomy" id="2498846"/>
    <lineage>
        <taxon>Bacteria</taxon>
        <taxon>Bacillati</taxon>
        <taxon>Actinomycetota</taxon>
        <taxon>Actinomycetes</taxon>
        <taxon>Propionibacteriales</taxon>
        <taxon>Nocardioidaceae</taxon>
        <taxon>Aeromicrobium</taxon>
    </lineage>
</organism>
<dbReference type="AlphaFoldDB" id="A0A5C8NKP8"/>
<proteinExistence type="predicted"/>
<dbReference type="CDD" id="cd02440">
    <property type="entry name" value="AdoMet_MTases"/>
    <property type="match status" value="1"/>
</dbReference>
<dbReference type="SUPFAM" id="SSF53335">
    <property type="entry name" value="S-adenosyl-L-methionine-dependent methyltransferases"/>
    <property type="match status" value="1"/>
</dbReference>
<dbReference type="EMBL" id="VDUX01000003">
    <property type="protein sequence ID" value="TXL61445.1"/>
    <property type="molecule type" value="Genomic_DNA"/>
</dbReference>
<dbReference type="InterPro" id="IPR029063">
    <property type="entry name" value="SAM-dependent_MTases_sf"/>
</dbReference>
<feature type="domain" description="Methyltransferase" evidence="1">
    <location>
        <begin position="53"/>
        <end position="159"/>
    </location>
</feature>
<name>A0A5C8NKP8_9ACTN</name>
<keyword evidence="2" id="KW-0808">Transferase</keyword>
<dbReference type="GO" id="GO:0008168">
    <property type="term" value="F:methyltransferase activity"/>
    <property type="evidence" value="ECO:0007669"/>
    <property type="project" value="UniProtKB-KW"/>
</dbReference>
<dbReference type="Pfam" id="PF13847">
    <property type="entry name" value="Methyltransf_31"/>
    <property type="match status" value="1"/>
</dbReference>
<dbReference type="InterPro" id="IPR025714">
    <property type="entry name" value="Methyltranfer_dom"/>
</dbReference>
<gene>
    <name evidence="2" type="ORF">FHP06_08440</name>
</gene>
<dbReference type="GO" id="GO:0032259">
    <property type="term" value="P:methylation"/>
    <property type="evidence" value="ECO:0007669"/>
    <property type="project" value="UniProtKB-KW"/>
</dbReference>
<dbReference type="PANTHER" id="PTHR43591:SF24">
    <property type="entry name" value="2-METHOXY-6-POLYPRENYL-1,4-BENZOQUINOL METHYLASE, MITOCHONDRIAL"/>
    <property type="match status" value="1"/>
</dbReference>
<evidence type="ECO:0000259" key="1">
    <source>
        <dbReference type="Pfam" id="PF13847"/>
    </source>
</evidence>
<evidence type="ECO:0000313" key="3">
    <source>
        <dbReference type="Proteomes" id="UP000321571"/>
    </source>
</evidence>
<comment type="caution">
    <text evidence="2">The sequence shown here is derived from an EMBL/GenBank/DDBJ whole genome shotgun (WGS) entry which is preliminary data.</text>
</comment>
<dbReference type="Proteomes" id="UP000321571">
    <property type="component" value="Unassembled WGS sequence"/>
</dbReference>
<accession>A0A5C8NKP8</accession>
<keyword evidence="2" id="KW-0489">Methyltransferase</keyword>
<evidence type="ECO:0000313" key="2">
    <source>
        <dbReference type="EMBL" id="TXL61445.1"/>
    </source>
</evidence>
<dbReference type="OrthoDB" id="9795634at2"/>